<feature type="domain" description="PilZ" evidence="1">
    <location>
        <begin position="92"/>
        <end position="199"/>
    </location>
</feature>
<proteinExistence type="predicted"/>
<dbReference type="Gene3D" id="2.40.10.220">
    <property type="entry name" value="predicted glycosyltransferase like domains"/>
    <property type="match status" value="1"/>
</dbReference>
<keyword evidence="2" id="KW-0966">Cell projection</keyword>
<dbReference type="RefSeq" id="WP_089285315.1">
    <property type="nucleotide sequence ID" value="NZ_FZOJ01000046.1"/>
</dbReference>
<sequence>MYEKYLQPEKNIKLEIQATPPYLSFWGVIDHIKDDYIAVDITGQYVQKDDRQVNCIIPGATRICFFQTIIKGCIDGKIILSMPKPDDINVIQRRKYARVPTNIDVNCFLIGINNKKVNSNKTFPATVMDISGGGVLLNSKLSLPVDTLLVFELALENNSFVLTVKILRNIENMADGSWSLGCKFVGIDDSDRQKIIAYTNKLQLRMKIKSTNI</sequence>
<gene>
    <name evidence="2" type="ORF">SAMN05446037_10465</name>
</gene>
<accession>A0A239KFT9</accession>
<dbReference type="GO" id="GO:0035438">
    <property type="term" value="F:cyclic-di-GMP binding"/>
    <property type="evidence" value="ECO:0007669"/>
    <property type="project" value="InterPro"/>
</dbReference>
<dbReference type="AlphaFoldDB" id="A0A239KFT9"/>
<dbReference type="Pfam" id="PF07238">
    <property type="entry name" value="PilZ"/>
    <property type="match status" value="1"/>
</dbReference>
<evidence type="ECO:0000313" key="2">
    <source>
        <dbReference type="EMBL" id="SNT15994.1"/>
    </source>
</evidence>
<keyword evidence="2" id="KW-0282">Flagellum</keyword>
<keyword evidence="2" id="KW-0969">Cilium</keyword>
<name>A0A239KFT9_9FIRM</name>
<dbReference type="SUPFAM" id="SSF141371">
    <property type="entry name" value="PilZ domain-like"/>
    <property type="match status" value="1"/>
</dbReference>
<dbReference type="EMBL" id="FZOJ01000046">
    <property type="protein sequence ID" value="SNT15994.1"/>
    <property type="molecule type" value="Genomic_DNA"/>
</dbReference>
<organism evidence="2 3">
    <name type="scientific">Anaerovirgula multivorans</name>
    <dbReference type="NCBI Taxonomy" id="312168"/>
    <lineage>
        <taxon>Bacteria</taxon>
        <taxon>Bacillati</taxon>
        <taxon>Bacillota</taxon>
        <taxon>Clostridia</taxon>
        <taxon>Peptostreptococcales</taxon>
        <taxon>Natronincolaceae</taxon>
        <taxon>Anaerovirgula</taxon>
    </lineage>
</organism>
<reference evidence="2 3" key="1">
    <citation type="submission" date="2017-06" db="EMBL/GenBank/DDBJ databases">
        <authorList>
            <person name="Kim H.J."/>
            <person name="Triplett B.A."/>
        </authorList>
    </citation>
    <scope>NUCLEOTIDE SEQUENCE [LARGE SCALE GENOMIC DNA]</scope>
    <source>
        <strain evidence="2 3">SCA</strain>
    </source>
</reference>
<dbReference type="OrthoDB" id="1951449at2"/>
<evidence type="ECO:0000313" key="3">
    <source>
        <dbReference type="Proteomes" id="UP000198304"/>
    </source>
</evidence>
<evidence type="ECO:0000259" key="1">
    <source>
        <dbReference type="Pfam" id="PF07238"/>
    </source>
</evidence>
<protein>
    <submittedName>
        <fullName evidence="2">C-di-GMP-binding flagellar brake protein YcgR, contains PilZNR and PilZ domains</fullName>
    </submittedName>
</protein>
<keyword evidence="3" id="KW-1185">Reference proteome</keyword>
<dbReference type="Proteomes" id="UP000198304">
    <property type="component" value="Unassembled WGS sequence"/>
</dbReference>
<dbReference type="InterPro" id="IPR009875">
    <property type="entry name" value="PilZ_domain"/>
</dbReference>